<evidence type="ECO:0000259" key="2">
    <source>
        <dbReference type="Pfam" id="PF14016"/>
    </source>
</evidence>
<sequence>MGTGDRRGIAVLVALTTAVAPVGCSSSGSRKPKGGSTTAKSTTKKGTTTEKAPDGECDDLVVTTEGAAPGGLRLVLTNAGTGPCTIGGFPGVRLDGADGATREARREGGPPEVVELRAGGRAVAALTFAPGGWEVRSLVVAPPGDDASPALPWPGGPVAEAGGVTVGPLTAG</sequence>
<name>A0A5Q0HDE9_SACSY</name>
<dbReference type="EMBL" id="CP034550">
    <property type="protein sequence ID" value="QFZ23870.1"/>
    <property type="molecule type" value="Genomic_DNA"/>
</dbReference>
<reference evidence="4" key="1">
    <citation type="journal article" date="2021" name="Curr. Microbiol.">
        <title>Complete genome of nocamycin-producing strain Saccharothrix syringae NRRL B-16468 reveals the biosynthetic potential for secondary metabolites.</title>
        <authorList>
            <person name="Mo X."/>
            <person name="Yang S."/>
        </authorList>
    </citation>
    <scope>NUCLEOTIDE SEQUENCE [LARGE SCALE GENOMIC DNA]</scope>
    <source>
        <strain evidence="4">ATCC 51364 / DSM 43886 / JCM 6844 / KCTC 9398 / NBRC 14523 / NRRL B-16468 / INA 2240</strain>
    </source>
</reference>
<feature type="compositionally biased region" description="Low complexity" evidence="1">
    <location>
        <begin position="21"/>
        <end position="46"/>
    </location>
</feature>
<dbReference type="KEGG" id="ssyi:EKG83_46230"/>
<feature type="region of interest" description="Disordered" evidence="1">
    <location>
        <begin position="149"/>
        <end position="172"/>
    </location>
</feature>
<proteinExistence type="predicted"/>
<accession>A0A5Q0HDE9</accession>
<gene>
    <name evidence="3" type="ORF">EKG83_46230</name>
</gene>
<feature type="region of interest" description="Disordered" evidence="1">
    <location>
        <begin position="21"/>
        <end position="56"/>
    </location>
</feature>
<evidence type="ECO:0000313" key="4">
    <source>
        <dbReference type="Proteomes" id="UP000325787"/>
    </source>
</evidence>
<dbReference type="Pfam" id="PF14016">
    <property type="entry name" value="DUF4232"/>
    <property type="match status" value="1"/>
</dbReference>
<dbReference type="Proteomes" id="UP000325787">
    <property type="component" value="Chromosome"/>
</dbReference>
<dbReference type="AlphaFoldDB" id="A0A5Q0HDE9"/>
<evidence type="ECO:0000256" key="1">
    <source>
        <dbReference type="SAM" id="MobiDB-lite"/>
    </source>
</evidence>
<evidence type="ECO:0000313" key="3">
    <source>
        <dbReference type="EMBL" id="QFZ23870.1"/>
    </source>
</evidence>
<dbReference type="OrthoDB" id="3480105at2"/>
<keyword evidence="4" id="KW-1185">Reference proteome</keyword>
<organism evidence="3 4">
    <name type="scientific">Saccharothrix syringae</name>
    <name type="common">Nocardiopsis syringae</name>
    <dbReference type="NCBI Taxonomy" id="103733"/>
    <lineage>
        <taxon>Bacteria</taxon>
        <taxon>Bacillati</taxon>
        <taxon>Actinomycetota</taxon>
        <taxon>Actinomycetes</taxon>
        <taxon>Pseudonocardiales</taxon>
        <taxon>Pseudonocardiaceae</taxon>
        <taxon>Saccharothrix</taxon>
    </lineage>
</organism>
<protein>
    <submittedName>
        <fullName evidence="3">DUF4232 domain-containing protein</fullName>
    </submittedName>
</protein>
<feature type="domain" description="DUF4232" evidence="2">
    <location>
        <begin position="59"/>
        <end position="169"/>
    </location>
</feature>
<dbReference type="InterPro" id="IPR025326">
    <property type="entry name" value="DUF4232"/>
</dbReference>
<dbReference type="RefSeq" id="WP_033428234.1">
    <property type="nucleotide sequence ID" value="NZ_CP034550.1"/>
</dbReference>